<evidence type="ECO:0000256" key="3">
    <source>
        <dbReference type="ARBA" id="ARBA00022801"/>
    </source>
</evidence>
<evidence type="ECO:0000313" key="8">
    <source>
        <dbReference type="EMBL" id="QBE95492.1"/>
    </source>
</evidence>
<name>A0A4P6LUC1_9FIRM</name>
<feature type="domain" description="Alpha-L-rhamnosidase C-terminal" evidence="7">
    <location>
        <begin position="693"/>
        <end position="743"/>
    </location>
</feature>
<comment type="catalytic activity">
    <reaction evidence="1">
        <text>Hydrolysis of terminal non-reducing alpha-L-rhamnose residues in alpha-L-rhamnosides.</text>
        <dbReference type="EC" id="3.2.1.40"/>
    </reaction>
</comment>
<dbReference type="InterPro" id="IPR008902">
    <property type="entry name" value="Rhamnosid_concanavalin"/>
</dbReference>
<dbReference type="Pfam" id="PF08531">
    <property type="entry name" value="Bac_rhamnosid_N"/>
    <property type="match status" value="1"/>
</dbReference>
<gene>
    <name evidence="8" type="ORF">PMF13cell1_01015</name>
</gene>
<dbReference type="PANTHER" id="PTHR33307">
    <property type="entry name" value="ALPHA-RHAMNOSIDASE (EUROFUNG)"/>
    <property type="match status" value="1"/>
</dbReference>
<dbReference type="SUPFAM" id="SSF48208">
    <property type="entry name" value="Six-hairpin glycosidases"/>
    <property type="match status" value="1"/>
</dbReference>
<dbReference type="Gene3D" id="2.60.120.260">
    <property type="entry name" value="Galactose-binding domain-like"/>
    <property type="match status" value="2"/>
</dbReference>
<dbReference type="KEGG" id="bpro:PMF13cell1_01015"/>
<evidence type="ECO:0000259" key="7">
    <source>
        <dbReference type="Pfam" id="PF17390"/>
    </source>
</evidence>
<dbReference type="EC" id="3.2.1.40" evidence="2"/>
<dbReference type="InterPro" id="IPR035398">
    <property type="entry name" value="Bac_rhamnosid_C"/>
</dbReference>
<feature type="domain" description="Bacterial alpha-L-rhamnosidase N-terminal" evidence="5">
    <location>
        <begin position="28"/>
        <end position="212"/>
    </location>
</feature>
<evidence type="ECO:0000256" key="2">
    <source>
        <dbReference type="ARBA" id="ARBA00012652"/>
    </source>
</evidence>
<dbReference type="InterPro" id="IPR012341">
    <property type="entry name" value="6hp_glycosidase-like_sf"/>
</dbReference>
<dbReference type="EMBL" id="CP035945">
    <property type="protein sequence ID" value="QBE95492.1"/>
    <property type="molecule type" value="Genomic_DNA"/>
</dbReference>
<sequence>MNKLWKQWITNHTKKPFYARKEFDVKNKVEKAVVKICGLGQFELHLNGKKVGDHELDPAWTEYRKMVQYVTFDVTDVLRQGRNVIGAEVGNGWFHLDDSEGYSFKFPEFMPPNPNPYHAYGEHLVLGLVLEIMYSNGTRELIETDTTWKTISHEVISSNVYGSELIDQNLCQKNWDSCEFDDSSWNQAKAASNEDIPEGKLLEQTMPPVKVIHSYEAKHCGKPSGSTETEIYDLSQNCSFMLSFEVKGRKGDIVKFYPAEKLNSQGDVDQFAKGWTMVNNCITFIVGTDQEWEKYRQKFSYSAGRYIRIECSNPGIEIRNVYGHAISSAWEEAGSFYSDDRRYKQIYDLVEKAVEANMVGVHTDCPTIERFAWQEPNHLMAPAIFYMKNGKELWRKFLMDMRISQHTTEDIFYDFDGNVIYPGEGLMPSQCPCYIPNVIPVPGMGSFYDIIAWGSTCILGTRWHYIFYGDQSIIEENYEAGKRYFSHLMTMVNEDGFINHGLGDWGNPENELGRENIETAFLYADAKTLSWFASILGNKEDELKYREEADLIEENYNKHLLVRNENGKWCYRNYEHQDRIVMTQACEALPLYWGMVPEECKEDVVEVFRQTLCEKKAFVTGEVGLPYVIQTAAEYGMNDLIAQFITREQHPSYYAFVLDGLTTLGEYWEENPRSQCHDMMGHITEWFYNGIAGIQPLEPGFKKVLIKPYLPSSMNEVKATYHSACGKIEVELHRTSSEVAVQVCTDDGILVTIDKSNL</sequence>
<dbReference type="InterPro" id="IPR016007">
    <property type="entry name" value="Alpha_rhamnosid"/>
</dbReference>
<evidence type="ECO:0000259" key="5">
    <source>
        <dbReference type="Pfam" id="PF08531"/>
    </source>
</evidence>
<dbReference type="RefSeq" id="WP_130180027.1">
    <property type="nucleotide sequence ID" value="NZ_CP035945.1"/>
</dbReference>
<dbReference type="Pfam" id="PF17389">
    <property type="entry name" value="Bac_rhamnosid6H"/>
    <property type="match status" value="1"/>
</dbReference>
<reference evidence="8 9" key="1">
    <citation type="submission" date="2019-01" db="EMBL/GenBank/DDBJ databases">
        <title>PMF-metabolizing Aryl O-demethylase.</title>
        <authorList>
            <person name="Kim M."/>
        </authorList>
    </citation>
    <scope>NUCLEOTIDE SEQUENCE [LARGE SCALE GENOMIC DNA]</scope>
    <source>
        <strain evidence="8 9">PMF1</strain>
    </source>
</reference>
<dbReference type="Gene3D" id="1.50.10.10">
    <property type="match status" value="1"/>
</dbReference>
<dbReference type="InterPro" id="IPR013737">
    <property type="entry name" value="Bac_rhamnosid_N"/>
</dbReference>
<dbReference type="Proteomes" id="UP000289794">
    <property type="component" value="Chromosome"/>
</dbReference>
<protein>
    <recommendedName>
        <fullName evidence="2">alpha-L-rhamnosidase</fullName>
        <ecNumber evidence="2">3.2.1.40</ecNumber>
    </recommendedName>
</protein>
<dbReference type="Gene3D" id="2.60.420.10">
    <property type="entry name" value="Maltose phosphorylase, domain 3"/>
    <property type="match status" value="1"/>
</dbReference>
<keyword evidence="3" id="KW-0378">Hydrolase</keyword>
<accession>A0A4P6LUC1</accession>
<organism evidence="8 9">
    <name type="scientific">Blautia producta</name>
    <dbReference type="NCBI Taxonomy" id="33035"/>
    <lineage>
        <taxon>Bacteria</taxon>
        <taxon>Bacillati</taxon>
        <taxon>Bacillota</taxon>
        <taxon>Clostridia</taxon>
        <taxon>Lachnospirales</taxon>
        <taxon>Lachnospiraceae</taxon>
        <taxon>Blautia</taxon>
    </lineage>
</organism>
<dbReference type="GO" id="GO:0030596">
    <property type="term" value="F:alpha-L-rhamnosidase activity"/>
    <property type="evidence" value="ECO:0007669"/>
    <property type="project" value="UniProtKB-EC"/>
</dbReference>
<proteinExistence type="predicted"/>
<dbReference type="GO" id="GO:0005975">
    <property type="term" value="P:carbohydrate metabolic process"/>
    <property type="evidence" value="ECO:0007669"/>
    <property type="project" value="InterPro"/>
</dbReference>
<dbReference type="PANTHER" id="PTHR33307:SF11">
    <property type="entry name" value="ALPHA-L-RHAMNOSIDASE"/>
    <property type="match status" value="1"/>
</dbReference>
<feature type="domain" description="Alpha-L-rhamnosidase six-hairpin glycosidase" evidence="6">
    <location>
        <begin position="332"/>
        <end position="690"/>
    </location>
</feature>
<evidence type="ECO:0000259" key="6">
    <source>
        <dbReference type="Pfam" id="PF17389"/>
    </source>
</evidence>
<dbReference type="InterPro" id="IPR035396">
    <property type="entry name" value="Bac_rhamnosid6H"/>
</dbReference>
<dbReference type="Pfam" id="PF17390">
    <property type="entry name" value="Bac_rhamnosid_C"/>
    <property type="match status" value="1"/>
</dbReference>
<evidence type="ECO:0000259" key="4">
    <source>
        <dbReference type="Pfam" id="PF05592"/>
    </source>
</evidence>
<dbReference type="AlphaFoldDB" id="A0A4P6LUC1"/>
<evidence type="ECO:0000256" key="1">
    <source>
        <dbReference type="ARBA" id="ARBA00001445"/>
    </source>
</evidence>
<dbReference type="InterPro" id="IPR008928">
    <property type="entry name" value="6-hairpin_glycosidase_sf"/>
</dbReference>
<feature type="domain" description="Alpha-L-rhamnosidase concanavalin-like" evidence="4">
    <location>
        <begin position="228"/>
        <end position="313"/>
    </location>
</feature>
<evidence type="ECO:0000313" key="9">
    <source>
        <dbReference type="Proteomes" id="UP000289794"/>
    </source>
</evidence>
<dbReference type="Pfam" id="PF05592">
    <property type="entry name" value="Bac_rhamnosid"/>
    <property type="match status" value="1"/>
</dbReference>